<evidence type="ECO:0000313" key="2">
    <source>
        <dbReference type="EMBL" id="CEM03532.1"/>
    </source>
</evidence>
<proteinExistence type="predicted"/>
<protein>
    <submittedName>
        <fullName evidence="2">Uncharacterized protein</fullName>
    </submittedName>
</protein>
<evidence type="ECO:0000256" key="1">
    <source>
        <dbReference type="SAM" id="SignalP"/>
    </source>
</evidence>
<keyword evidence="1" id="KW-0732">Signal</keyword>
<gene>
    <name evidence="2" type="ORF">Vbra_5477</name>
</gene>
<dbReference type="Proteomes" id="UP000041254">
    <property type="component" value="Unassembled WGS sequence"/>
</dbReference>
<feature type="signal peptide" evidence="1">
    <location>
        <begin position="1"/>
        <end position="27"/>
    </location>
</feature>
<name>A0A0G4EX12_VITBC</name>
<dbReference type="AlphaFoldDB" id="A0A0G4EX12"/>
<accession>A0A0G4EX12</accession>
<dbReference type="VEuPathDB" id="CryptoDB:Vbra_5477"/>
<evidence type="ECO:0000313" key="3">
    <source>
        <dbReference type="Proteomes" id="UP000041254"/>
    </source>
</evidence>
<keyword evidence="3" id="KW-1185">Reference proteome</keyword>
<feature type="chain" id="PRO_5005188287" evidence="1">
    <location>
        <begin position="28"/>
        <end position="403"/>
    </location>
</feature>
<sequence>MNQSPGCFTGMSSAWRWLTGLFTMSAAAPDGAGTCSTSSAASAANGGNQREGVSFAALPAEVTPAIAECLSSYADLCAFRRIDKGRHGTLTPTVLLPILQRLLVVLPSAVGLGSLVVCLIPQLPLPEALSHGCCITALIKELSRRLWMMERGGSWARWKPVLEMLYLLRGKRPLVLGDDNFGVFGSRAAFMRETETIRQWKMLSWGVTIGSHQRPLMDGDKIRDRSFGYRLPTLLTKPSPHFPHDTFDPADPPTDDCGTYATYTSMAAFVLRGWLGDGGHTSCARYWLSDRFTSAASRRVSELLAAPPSDVAQWGATVFDKRPGWHYRLVVFGSEAMGEGDMAVIELTASGDLTDSGDWTMGAWRLVHIYTTESAPHDQTRSVVMRVLGDHLGGMVWRRERET</sequence>
<dbReference type="PhylomeDB" id="A0A0G4EX12"/>
<dbReference type="InParanoid" id="A0A0G4EX12"/>
<dbReference type="EMBL" id="CDMY01000343">
    <property type="protein sequence ID" value="CEM03532.1"/>
    <property type="molecule type" value="Genomic_DNA"/>
</dbReference>
<organism evidence="2 3">
    <name type="scientific">Vitrella brassicaformis (strain CCMP3155)</name>
    <dbReference type="NCBI Taxonomy" id="1169540"/>
    <lineage>
        <taxon>Eukaryota</taxon>
        <taxon>Sar</taxon>
        <taxon>Alveolata</taxon>
        <taxon>Colpodellida</taxon>
        <taxon>Vitrellaceae</taxon>
        <taxon>Vitrella</taxon>
    </lineage>
</organism>
<reference evidence="2 3" key="1">
    <citation type="submission" date="2014-11" db="EMBL/GenBank/DDBJ databases">
        <authorList>
            <person name="Zhu J."/>
            <person name="Qi W."/>
            <person name="Song R."/>
        </authorList>
    </citation>
    <scope>NUCLEOTIDE SEQUENCE [LARGE SCALE GENOMIC DNA]</scope>
</reference>